<proteinExistence type="predicted"/>
<feature type="signal peptide" evidence="4">
    <location>
        <begin position="1"/>
        <end position="41"/>
    </location>
</feature>
<name>A0A8H7F7I1_AGABI</name>
<feature type="chain" id="PRO_5034748980" evidence="4">
    <location>
        <begin position="42"/>
        <end position="292"/>
    </location>
</feature>
<gene>
    <name evidence="6" type="ORF">Agabi119p4_1549</name>
</gene>
<comment type="caution">
    <text evidence="6">The sequence shown here is derived from an EMBL/GenBank/DDBJ whole genome shotgun (WGS) entry which is preliminary data.</text>
</comment>
<sequence length="292" mass="31654">MEAPFRFGLMRFYFHMAAYKTTRAHLASFITLLLVQVSVQAACDTYTVSGIPGGFTRRLFADFSNVSPGGDAASLLSSFGIGISSDTVRSTPIPRTSVPSNIALGNGALNLKVSRYSGSGAVQSAEMVTRDTFKFASVRTSMKSSKTPGVVEGNFFYLNDNQEIDWETLTSTISTSSQCVPAGIWATNQRAFAGAPATDATIPFTFDPTADFHEYRIDWSSDATAFYIDGQRKARFTQNVPTQAGHWIWNVWSSGDPCWSNGPPTADSITQIRSIEMFTGWTSTVSGNVCSA</sequence>
<dbReference type="AlphaFoldDB" id="A0A8H7F7I1"/>
<evidence type="ECO:0000256" key="2">
    <source>
        <dbReference type="ARBA" id="ARBA00023295"/>
    </source>
</evidence>
<dbReference type="GO" id="GO:0004553">
    <property type="term" value="F:hydrolase activity, hydrolyzing O-glycosyl compounds"/>
    <property type="evidence" value="ECO:0007669"/>
    <property type="project" value="InterPro"/>
</dbReference>
<dbReference type="EMBL" id="JABXXO010000003">
    <property type="protein sequence ID" value="KAF7782173.1"/>
    <property type="molecule type" value="Genomic_DNA"/>
</dbReference>
<protein>
    <submittedName>
        <fullName evidence="6">CAZyme family GH16</fullName>
    </submittedName>
</protein>
<evidence type="ECO:0000313" key="6">
    <source>
        <dbReference type="EMBL" id="KAF7782173.1"/>
    </source>
</evidence>
<dbReference type="PANTHER" id="PTHR38121:SF2">
    <property type="entry name" value="ACYLTRANSFERASE 3 DOMAIN-CONTAINING PROTEIN"/>
    <property type="match status" value="1"/>
</dbReference>
<keyword evidence="2" id="KW-0326">Glycosidase</keyword>
<dbReference type="GO" id="GO:0005975">
    <property type="term" value="P:carbohydrate metabolic process"/>
    <property type="evidence" value="ECO:0007669"/>
    <property type="project" value="InterPro"/>
</dbReference>
<reference evidence="6 7" key="1">
    <citation type="journal article" name="Sci. Rep.">
        <title>Telomere-to-telomere assembled and centromere annotated genomes of the two main subspecies of the button mushroom Agaricus bisporus reveal especially polymorphic chromosome ends.</title>
        <authorList>
            <person name="Sonnenberg A.S.M."/>
            <person name="Sedaghat-Telgerd N."/>
            <person name="Lavrijssen B."/>
            <person name="Ohm R.A."/>
            <person name="Hendrickx P.M."/>
            <person name="Scholtmeijer K."/>
            <person name="Baars J.J.P."/>
            <person name="van Peer A."/>
        </authorList>
    </citation>
    <scope>NUCLEOTIDE SEQUENCE [LARGE SCALE GENOMIC DNA]</scope>
    <source>
        <strain evidence="6 7">H119_p4</strain>
    </source>
</reference>
<evidence type="ECO:0000259" key="5">
    <source>
        <dbReference type="PROSITE" id="PS51762"/>
    </source>
</evidence>
<dbReference type="PRINTS" id="PR00737">
    <property type="entry name" value="GLHYDRLASE16"/>
</dbReference>
<dbReference type="SUPFAM" id="SSF49899">
    <property type="entry name" value="Concanavalin A-like lectins/glucanases"/>
    <property type="match status" value="1"/>
</dbReference>
<evidence type="ECO:0000256" key="3">
    <source>
        <dbReference type="PIRSR" id="PIRSR608264-1"/>
    </source>
</evidence>
<accession>A0A8H7F7I1</accession>
<keyword evidence="1" id="KW-0378">Hydrolase</keyword>
<dbReference type="Proteomes" id="UP000629468">
    <property type="component" value="Unassembled WGS sequence"/>
</dbReference>
<feature type="active site" description="Proton donor" evidence="3">
    <location>
        <position position="167"/>
    </location>
</feature>
<evidence type="ECO:0000256" key="1">
    <source>
        <dbReference type="ARBA" id="ARBA00022801"/>
    </source>
</evidence>
<keyword evidence="4" id="KW-0732">Signal</keyword>
<feature type="active site" description="Nucleophile" evidence="3">
    <location>
        <position position="163"/>
    </location>
</feature>
<dbReference type="PANTHER" id="PTHR38121">
    <property type="entry name" value="GH16 DOMAIN-CONTAINING PROTEIN"/>
    <property type="match status" value="1"/>
</dbReference>
<dbReference type="Pfam" id="PF00722">
    <property type="entry name" value="Glyco_hydro_16"/>
    <property type="match status" value="1"/>
</dbReference>
<organism evidence="6 7">
    <name type="scientific">Agaricus bisporus var. burnettii</name>
    <dbReference type="NCBI Taxonomy" id="192524"/>
    <lineage>
        <taxon>Eukaryota</taxon>
        <taxon>Fungi</taxon>
        <taxon>Dikarya</taxon>
        <taxon>Basidiomycota</taxon>
        <taxon>Agaricomycotina</taxon>
        <taxon>Agaricomycetes</taxon>
        <taxon>Agaricomycetidae</taxon>
        <taxon>Agaricales</taxon>
        <taxon>Agaricineae</taxon>
        <taxon>Agaricaceae</taxon>
        <taxon>Agaricus</taxon>
    </lineage>
</organism>
<evidence type="ECO:0000313" key="7">
    <source>
        <dbReference type="Proteomes" id="UP000629468"/>
    </source>
</evidence>
<dbReference type="CDD" id="cd00413">
    <property type="entry name" value="Glyco_hydrolase_16"/>
    <property type="match status" value="1"/>
</dbReference>
<dbReference type="Gene3D" id="2.60.120.200">
    <property type="match status" value="1"/>
</dbReference>
<feature type="domain" description="GH16" evidence="5">
    <location>
        <begin position="44"/>
        <end position="283"/>
    </location>
</feature>
<evidence type="ECO:0000256" key="4">
    <source>
        <dbReference type="SAM" id="SignalP"/>
    </source>
</evidence>
<dbReference type="InterPro" id="IPR000757">
    <property type="entry name" value="Beta-glucanase-like"/>
</dbReference>
<dbReference type="InterPro" id="IPR013320">
    <property type="entry name" value="ConA-like_dom_sf"/>
</dbReference>
<dbReference type="PROSITE" id="PS51762">
    <property type="entry name" value="GH16_2"/>
    <property type="match status" value="1"/>
</dbReference>
<dbReference type="InterPro" id="IPR008264">
    <property type="entry name" value="Beta_glucanase"/>
</dbReference>